<organism evidence="2 3">
    <name type="scientific">Paenibacillus amylolyticus</name>
    <dbReference type="NCBI Taxonomy" id="1451"/>
    <lineage>
        <taxon>Bacteria</taxon>
        <taxon>Bacillati</taxon>
        <taxon>Bacillota</taxon>
        <taxon>Bacilli</taxon>
        <taxon>Bacillales</taxon>
        <taxon>Paenibacillaceae</taxon>
        <taxon>Paenibacillus</taxon>
    </lineage>
</organism>
<dbReference type="EMBL" id="BCNV01000001">
    <property type="protein sequence ID" value="GAS80317.1"/>
    <property type="molecule type" value="Genomic_DNA"/>
</dbReference>
<keyword evidence="1" id="KW-1133">Transmembrane helix</keyword>
<dbReference type="Proteomes" id="UP000069697">
    <property type="component" value="Unassembled WGS sequence"/>
</dbReference>
<reference evidence="2 3" key="1">
    <citation type="journal article" date="2016" name="Genome Announc.">
        <title>Draft Genome Sequence of Paenibacillus amylolyticus Heshi-A3, Isolated from Fermented Rice Bran in a Japanese Fermented Seafood Dish.</title>
        <authorList>
            <person name="Akuzawa S."/>
            <person name="Nagaoka J."/>
            <person name="Kanekatsu M."/>
            <person name="Kubota E."/>
            <person name="Ohtake R."/>
            <person name="Suzuki T."/>
            <person name="Kanesaki Y."/>
        </authorList>
    </citation>
    <scope>NUCLEOTIDE SEQUENCE [LARGE SCALE GENOMIC DNA]</scope>
    <source>
        <strain evidence="2 3">Heshi-A3</strain>
    </source>
</reference>
<feature type="transmembrane region" description="Helical" evidence="1">
    <location>
        <begin position="12"/>
        <end position="34"/>
    </location>
</feature>
<sequence>MKELIISFFQDYGVALQTISSIFLLVVTIIYVIATYKVIHSSHKSFLRPLKINDEKNELIVKNFGPGVAINIKLFINTKIFKKIDPNIDPTGIIFEIFKDRYKLIECETFELEPGQNINFIYDKEVIRFDKLLLYWETITGERMLIRYNINLSPDGRIDIVRYKKLRLKSLKNTLLTPLHFISFILVGGMMRPTFEEYLEEERKKKEKKNKKWLI</sequence>
<keyword evidence="1" id="KW-0472">Membrane</keyword>
<comment type="caution">
    <text evidence="2">The sequence shown here is derived from an EMBL/GenBank/DDBJ whole genome shotgun (WGS) entry which is preliminary data.</text>
</comment>
<proteinExistence type="predicted"/>
<evidence type="ECO:0000313" key="2">
    <source>
        <dbReference type="EMBL" id="GAS80317.1"/>
    </source>
</evidence>
<keyword evidence="1" id="KW-0812">Transmembrane</keyword>
<gene>
    <name evidence="2" type="ORF">PAHA3_0387</name>
</gene>
<reference evidence="3" key="2">
    <citation type="submission" date="2016-01" db="EMBL/GenBank/DDBJ databases">
        <title>Draft Genome Sequence of Paenibacillus amylolyticus Heshi-A3 that Was Isolated from Fermented Rice Bran with Aging Salted Mackerel, Which Was Named Heshiko as Traditional Fermented Seafood in Japan.</title>
        <authorList>
            <person name="Akuzawa S."/>
            <person name="Nakagawa J."/>
            <person name="Kanekatsu T."/>
            <person name="Kubota E."/>
            <person name="Ohtake R."/>
            <person name="Suzuki T."/>
            <person name="Kanesaki Y."/>
        </authorList>
    </citation>
    <scope>NUCLEOTIDE SEQUENCE [LARGE SCALE GENOMIC DNA]</scope>
    <source>
        <strain evidence="3">Heshi-A3</strain>
    </source>
</reference>
<evidence type="ECO:0000313" key="3">
    <source>
        <dbReference type="Proteomes" id="UP000069697"/>
    </source>
</evidence>
<protein>
    <submittedName>
        <fullName evidence="2">Prokaryotic cytochrome c oxidase subunit IV family protein</fullName>
    </submittedName>
</protein>
<dbReference type="AlphaFoldDB" id="A0A100VI88"/>
<name>A0A100VI88_PAEAM</name>
<accession>A0A100VI88</accession>
<evidence type="ECO:0000256" key="1">
    <source>
        <dbReference type="SAM" id="Phobius"/>
    </source>
</evidence>